<dbReference type="Proteomes" id="UP001153269">
    <property type="component" value="Unassembled WGS sequence"/>
</dbReference>
<keyword evidence="3" id="KW-1185">Reference proteome</keyword>
<dbReference type="AlphaFoldDB" id="A0A9N7Z908"/>
<sequence length="103" mass="11437">MIGYDGYNKTRARLSSWNQSVSCSGARACMSPNYFALLQQRSGHRARSDFTLFEAFPREDEERRSFIHTSVKVLNTTEEEEEEEEGAGPAAAAAAPEAMGDLE</sequence>
<feature type="compositionally biased region" description="Acidic residues" evidence="1">
    <location>
        <begin position="77"/>
        <end position="86"/>
    </location>
</feature>
<protein>
    <submittedName>
        <fullName evidence="2">Uncharacterized protein</fullName>
    </submittedName>
</protein>
<reference evidence="2" key="1">
    <citation type="submission" date="2020-03" db="EMBL/GenBank/DDBJ databases">
        <authorList>
            <person name="Weist P."/>
        </authorList>
    </citation>
    <scope>NUCLEOTIDE SEQUENCE</scope>
</reference>
<comment type="caution">
    <text evidence="2">The sequence shown here is derived from an EMBL/GenBank/DDBJ whole genome shotgun (WGS) entry which is preliminary data.</text>
</comment>
<organism evidence="2 3">
    <name type="scientific">Pleuronectes platessa</name>
    <name type="common">European plaice</name>
    <dbReference type="NCBI Taxonomy" id="8262"/>
    <lineage>
        <taxon>Eukaryota</taxon>
        <taxon>Metazoa</taxon>
        <taxon>Chordata</taxon>
        <taxon>Craniata</taxon>
        <taxon>Vertebrata</taxon>
        <taxon>Euteleostomi</taxon>
        <taxon>Actinopterygii</taxon>
        <taxon>Neopterygii</taxon>
        <taxon>Teleostei</taxon>
        <taxon>Neoteleostei</taxon>
        <taxon>Acanthomorphata</taxon>
        <taxon>Carangaria</taxon>
        <taxon>Pleuronectiformes</taxon>
        <taxon>Pleuronectoidei</taxon>
        <taxon>Pleuronectidae</taxon>
        <taxon>Pleuronectes</taxon>
    </lineage>
</organism>
<evidence type="ECO:0000313" key="3">
    <source>
        <dbReference type="Proteomes" id="UP001153269"/>
    </source>
</evidence>
<dbReference type="EMBL" id="CADEAL010004239">
    <property type="protein sequence ID" value="CAB1455116.1"/>
    <property type="molecule type" value="Genomic_DNA"/>
</dbReference>
<name>A0A9N7Z908_PLEPL</name>
<evidence type="ECO:0000313" key="2">
    <source>
        <dbReference type="EMBL" id="CAB1455116.1"/>
    </source>
</evidence>
<feature type="compositionally biased region" description="Low complexity" evidence="1">
    <location>
        <begin position="87"/>
        <end position="103"/>
    </location>
</feature>
<evidence type="ECO:0000256" key="1">
    <source>
        <dbReference type="SAM" id="MobiDB-lite"/>
    </source>
</evidence>
<proteinExistence type="predicted"/>
<feature type="region of interest" description="Disordered" evidence="1">
    <location>
        <begin position="73"/>
        <end position="103"/>
    </location>
</feature>
<gene>
    <name evidence="2" type="ORF">PLEPLA_LOCUS42887</name>
</gene>
<accession>A0A9N7Z908</accession>